<evidence type="ECO:0000313" key="2">
    <source>
        <dbReference type="Proteomes" id="UP001392437"/>
    </source>
</evidence>
<accession>A0AAW0R3M7</accession>
<sequence>MVPTAPDLDIVEYRDVRSNNTRCAGTLRSTTLAPSGCSMAWKELHTCIVKKASVHVSLFHLELSKTTNVQSDLCVDPTCQISLLPAGKLRRREHKVLEERLARLVRSPLSLPLIGGRGEHIVDVDQRGVVREHEGNLFDGDS</sequence>
<proteinExistence type="predicted"/>
<organism evidence="1 2">
    <name type="scientific">Apiospora kogelbergensis</name>
    <dbReference type="NCBI Taxonomy" id="1337665"/>
    <lineage>
        <taxon>Eukaryota</taxon>
        <taxon>Fungi</taxon>
        <taxon>Dikarya</taxon>
        <taxon>Ascomycota</taxon>
        <taxon>Pezizomycotina</taxon>
        <taxon>Sordariomycetes</taxon>
        <taxon>Xylariomycetidae</taxon>
        <taxon>Amphisphaeriales</taxon>
        <taxon>Apiosporaceae</taxon>
        <taxon>Apiospora</taxon>
    </lineage>
</organism>
<name>A0AAW0R3M7_9PEZI</name>
<reference evidence="1 2" key="1">
    <citation type="submission" date="2023-01" db="EMBL/GenBank/DDBJ databases">
        <title>Analysis of 21 Apiospora genomes using comparative genomics revels a genus with tremendous synthesis potential of carbohydrate active enzymes and secondary metabolites.</title>
        <authorList>
            <person name="Sorensen T."/>
        </authorList>
    </citation>
    <scope>NUCLEOTIDE SEQUENCE [LARGE SCALE GENOMIC DNA]</scope>
    <source>
        <strain evidence="1 2">CBS 117206</strain>
    </source>
</reference>
<dbReference type="Proteomes" id="UP001392437">
    <property type="component" value="Unassembled WGS sequence"/>
</dbReference>
<dbReference type="EMBL" id="JAQQWP010000003">
    <property type="protein sequence ID" value="KAK8123497.1"/>
    <property type="molecule type" value="Genomic_DNA"/>
</dbReference>
<dbReference type="AlphaFoldDB" id="A0AAW0R3M7"/>
<evidence type="ECO:0000313" key="1">
    <source>
        <dbReference type="EMBL" id="KAK8123497.1"/>
    </source>
</evidence>
<keyword evidence="2" id="KW-1185">Reference proteome</keyword>
<gene>
    <name evidence="1" type="ORF">PG999_003415</name>
</gene>
<comment type="caution">
    <text evidence="1">The sequence shown here is derived from an EMBL/GenBank/DDBJ whole genome shotgun (WGS) entry which is preliminary data.</text>
</comment>
<protein>
    <submittedName>
        <fullName evidence="1">Uncharacterized protein</fullName>
    </submittedName>
</protein>